<gene>
    <name evidence="3" type="ORF">VQ02_21940</name>
</gene>
<dbReference type="EMBL" id="LABY01000162">
    <property type="protein sequence ID" value="KMO33043.1"/>
    <property type="molecule type" value="Genomic_DNA"/>
</dbReference>
<evidence type="ECO:0000313" key="3">
    <source>
        <dbReference type="EMBL" id="KMO33043.1"/>
    </source>
</evidence>
<name>A0A0J6SI83_9HYPH</name>
<comment type="caution">
    <text evidence="3">The sequence shown here is derived from an EMBL/GenBank/DDBJ whole genome shotgun (WGS) entry which is preliminary data.</text>
</comment>
<organism evidence="3 4">
    <name type="scientific">Methylobacterium variabile</name>
    <dbReference type="NCBI Taxonomy" id="298794"/>
    <lineage>
        <taxon>Bacteria</taxon>
        <taxon>Pseudomonadati</taxon>
        <taxon>Pseudomonadota</taxon>
        <taxon>Alphaproteobacteria</taxon>
        <taxon>Hyphomicrobiales</taxon>
        <taxon>Methylobacteriaceae</taxon>
        <taxon>Methylobacterium</taxon>
    </lineage>
</organism>
<evidence type="ECO:0000256" key="2">
    <source>
        <dbReference type="SAM" id="SignalP"/>
    </source>
</evidence>
<feature type="transmembrane region" description="Helical" evidence="1">
    <location>
        <begin position="114"/>
        <end position="137"/>
    </location>
</feature>
<sequence>MTMEVPMNIKDIYYRSLVTATMLGLSTMSALAQATGGSASGDPSAPIEFLKNSRSKASSSALNASSIATGGNNAGIVISIIFAVVGIGLAGISGVKLYKSSQDDNAREDAGRSLAGIVVGSAVTILGVIIGVVTTYMTGAST</sequence>
<proteinExistence type="predicted"/>
<feature type="signal peptide" evidence="2">
    <location>
        <begin position="1"/>
        <end position="32"/>
    </location>
</feature>
<keyword evidence="2" id="KW-0732">Signal</keyword>
<keyword evidence="1" id="KW-0812">Transmembrane</keyword>
<dbReference type="PATRIC" id="fig|298794.3.peg.1782"/>
<reference evidence="3 4" key="1">
    <citation type="submission" date="2015-03" db="EMBL/GenBank/DDBJ databases">
        <title>Genome sequencing of Methylobacterium variabile DSM 16961.</title>
        <authorList>
            <person name="Chaudhry V."/>
            <person name="Patil P.B."/>
        </authorList>
    </citation>
    <scope>NUCLEOTIDE SEQUENCE [LARGE SCALE GENOMIC DNA]</scope>
    <source>
        <strain evidence="3 4">DSM 16961</strain>
    </source>
</reference>
<keyword evidence="1" id="KW-1133">Transmembrane helix</keyword>
<feature type="transmembrane region" description="Helical" evidence="1">
    <location>
        <begin position="74"/>
        <end position="93"/>
    </location>
</feature>
<evidence type="ECO:0008006" key="5">
    <source>
        <dbReference type="Google" id="ProtNLM"/>
    </source>
</evidence>
<keyword evidence="1" id="KW-0472">Membrane</keyword>
<protein>
    <recommendedName>
        <fullName evidence="5">DUF4190 domain-containing protein</fullName>
    </recommendedName>
</protein>
<accession>A0A0J6SI83</accession>
<keyword evidence="4" id="KW-1185">Reference proteome</keyword>
<evidence type="ECO:0000256" key="1">
    <source>
        <dbReference type="SAM" id="Phobius"/>
    </source>
</evidence>
<dbReference type="AlphaFoldDB" id="A0A0J6SI83"/>
<evidence type="ECO:0000313" key="4">
    <source>
        <dbReference type="Proteomes" id="UP000035955"/>
    </source>
</evidence>
<dbReference type="Proteomes" id="UP000035955">
    <property type="component" value="Unassembled WGS sequence"/>
</dbReference>
<feature type="chain" id="PRO_5005281283" description="DUF4190 domain-containing protein" evidence="2">
    <location>
        <begin position="33"/>
        <end position="142"/>
    </location>
</feature>